<dbReference type="EMBL" id="KN666605">
    <property type="protein sequence ID" value="KHN07838.1"/>
    <property type="molecule type" value="Genomic_DNA"/>
</dbReference>
<accession>A0A0B2PJS9</accession>
<sequence length="103" mass="11714">MSPHRVESSASRGLSLADRAASLSSYSTPIIFGWRKCLCDDREVLVTSHSSKNPELLLWGCPNWKRGLTMGRYCVTTFTGLMKLMVVLMKFLQKQWMSTRRGL</sequence>
<keyword evidence="3" id="KW-1185">Reference proteome</keyword>
<reference evidence="1" key="1">
    <citation type="submission" date="2014-07" db="EMBL/GenBank/DDBJ databases">
        <title>Identification of a novel salt tolerance gene in wild soybean by whole-genome sequencing.</title>
        <authorList>
            <person name="Lam H.-M."/>
            <person name="Qi X."/>
            <person name="Li M.-W."/>
            <person name="Liu X."/>
            <person name="Xie M."/>
            <person name="Ni M."/>
            <person name="Xu X."/>
        </authorList>
    </citation>
    <scope>NUCLEOTIDE SEQUENCE [LARGE SCALE GENOMIC DNA]</scope>
    <source>
        <tissue evidence="1">Root</tissue>
    </source>
</reference>
<reference evidence="2 3" key="2">
    <citation type="submission" date="2018-09" db="EMBL/GenBank/DDBJ databases">
        <title>A high-quality reference genome of wild soybean provides a powerful tool to mine soybean genomes.</title>
        <authorList>
            <person name="Xie M."/>
            <person name="Chung C.Y.L."/>
            <person name="Li M.-W."/>
            <person name="Wong F.-L."/>
            <person name="Chan T.-F."/>
            <person name="Lam H.-M."/>
        </authorList>
    </citation>
    <scope>NUCLEOTIDE SEQUENCE [LARGE SCALE GENOMIC DNA]</scope>
    <source>
        <strain evidence="3">cv. W05</strain>
        <tissue evidence="2">Hypocotyl of etiolated seedlings</tissue>
    </source>
</reference>
<name>A0A0B2PJS9_GLYSO</name>
<gene>
    <name evidence="2" type="ORF">D0Y65_038902</name>
    <name evidence="1" type="ORF">glysoja_045285</name>
</gene>
<evidence type="ECO:0000313" key="2">
    <source>
        <dbReference type="EMBL" id="RZB69331.1"/>
    </source>
</evidence>
<organism evidence="1">
    <name type="scientific">Glycine soja</name>
    <name type="common">Wild soybean</name>
    <dbReference type="NCBI Taxonomy" id="3848"/>
    <lineage>
        <taxon>Eukaryota</taxon>
        <taxon>Viridiplantae</taxon>
        <taxon>Streptophyta</taxon>
        <taxon>Embryophyta</taxon>
        <taxon>Tracheophyta</taxon>
        <taxon>Spermatophyta</taxon>
        <taxon>Magnoliopsida</taxon>
        <taxon>eudicotyledons</taxon>
        <taxon>Gunneridae</taxon>
        <taxon>Pentapetalae</taxon>
        <taxon>rosids</taxon>
        <taxon>fabids</taxon>
        <taxon>Fabales</taxon>
        <taxon>Fabaceae</taxon>
        <taxon>Papilionoideae</taxon>
        <taxon>50 kb inversion clade</taxon>
        <taxon>NPAAA clade</taxon>
        <taxon>indigoferoid/millettioid clade</taxon>
        <taxon>Phaseoleae</taxon>
        <taxon>Glycine</taxon>
        <taxon>Glycine subgen. Soja</taxon>
    </lineage>
</organism>
<evidence type="ECO:0000313" key="3">
    <source>
        <dbReference type="Proteomes" id="UP000289340"/>
    </source>
</evidence>
<dbReference type="AlphaFoldDB" id="A0A0B2PJS9"/>
<evidence type="ECO:0000313" key="1">
    <source>
        <dbReference type="EMBL" id="KHN07838.1"/>
    </source>
</evidence>
<proteinExistence type="predicted"/>
<protein>
    <submittedName>
        <fullName evidence="1">Uncharacterized protein</fullName>
    </submittedName>
</protein>
<dbReference type="EMBL" id="QZWG01000014">
    <property type="protein sequence ID" value="RZB69331.1"/>
    <property type="molecule type" value="Genomic_DNA"/>
</dbReference>
<dbReference type="Proteomes" id="UP000289340">
    <property type="component" value="Chromosome 14"/>
</dbReference>
<dbReference type="Proteomes" id="UP000053555">
    <property type="component" value="Unassembled WGS sequence"/>
</dbReference>